<comment type="caution">
    <text evidence="2">The sequence shown here is derived from an EMBL/GenBank/DDBJ whole genome shotgun (WGS) entry which is preliminary data.</text>
</comment>
<dbReference type="AlphaFoldDB" id="A0A538UC30"/>
<evidence type="ECO:0000256" key="1">
    <source>
        <dbReference type="SAM" id="MobiDB-lite"/>
    </source>
</evidence>
<dbReference type="NCBIfam" id="TIGR00741">
    <property type="entry name" value="yfiA"/>
    <property type="match status" value="1"/>
</dbReference>
<feature type="compositionally biased region" description="Low complexity" evidence="1">
    <location>
        <begin position="106"/>
        <end position="121"/>
    </location>
</feature>
<gene>
    <name evidence="2" type="primary">raiA</name>
    <name evidence="2" type="ORF">E6K81_04570</name>
</gene>
<evidence type="ECO:0000313" key="2">
    <source>
        <dbReference type="EMBL" id="TMQ73468.1"/>
    </source>
</evidence>
<feature type="region of interest" description="Disordered" evidence="1">
    <location>
        <begin position="90"/>
        <end position="150"/>
    </location>
</feature>
<protein>
    <submittedName>
        <fullName evidence="2">Ribosome-associated translation inhibitor RaiA</fullName>
    </submittedName>
</protein>
<organism evidence="2 3">
    <name type="scientific">Eiseniibacteriota bacterium</name>
    <dbReference type="NCBI Taxonomy" id="2212470"/>
    <lineage>
        <taxon>Bacteria</taxon>
        <taxon>Candidatus Eiseniibacteriota</taxon>
    </lineage>
</organism>
<proteinExistence type="predicted"/>
<sequence length="150" mass="16875">MKVTTTARHCELDPEVRTFVQQRLERLLRYFRDPRDLMEAHVVVAAEKYRHSAEVTLKLRRGEFVGREQADDPRAAVELAASRIEAQIRRDKGKRLDRKRAGRGRLGASAAEATPAPGEAALESGLDDETFDDVPDRPENGGPGRRPMED</sequence>
<name>A0A538UC30_UNCEI</name>
<dbReference type="InterPro" id="IPR036567">
    <property type="entry name" value="RHF-like"/>
</dbReference>
<feature type="compositionally biased region" description="Basic residues" evidence="1">
    <location>
        <begin position="91"/>
        <end position="103"/>
    </location>
</feature>
<dbReference type="Proteomes" id="UP000319771">
    <property type="component" value="Unassembled WGS sequence"/>
</dbReference>
<dbReference type="InterPro" id="IPR003489">
    <property type="entry name" value="RHF/RaiA"/>
</dbReference>
<dbReference type="EMBL" id="VBPB01000068">
    <property type="protein sequence ID" value="TMQ73468.1"/>
    <property type="molecule type" value="Genomic_DNA"/>
</dbReference>
<dbReference type="Pfam" id="PF02482">
    <property type="entry name" value="Ribosomal_S30AE"/>
    <property type="match status" value="1"/>
</dbReference>
<dbReference type="Gene3D" id="3.30.160.100">
    <property type="entry name" value="Ribosome hibernation promotion factor-like"/>
    <property type="match status" value="1"/>
</dbReference>
<evidence type="ECO:0000313" key="3">
    <source>
        <dbReference type="Proteomes" id="UP000319771"/>
    </source>
</evidence>
<dbReference type="SUPFAM" id="SSF69754">
    <property type="entry name" value="Ribosome binding protein Y (YfiA homologue)"/>
    <property type="match status" value="1"/>
</dbReference>
<accession>A0A538UC30</accession>
<reference evidence="2 3" key="1">
    <citation type="journal article" date="2019" name="Nat. Microbiol.">
        <title>Mediterranean grassland soil C-N compound turnover is dependent on rainfall and depth, and is mediated by genomically divergent microorganisms.</title>
        <authorList>
            <person name="Diamond S."/>
            <person name="Andeer P.F."/>
            <person name="Li Z."/>
            <person name="Crits-Christoph A."/>
            <person name="Burstein D."/>
            <person name="Anantharaman K."/>
            <person name="Lane K.R."/>
            <person name="Thomas B.C."/>
            <person name="Pan C."/>
            <person name="Northen T.R."/>
            <person name="Banfield J.F."/>
        </authorList>
    </citation>
    <scope>NUCLEOTIDE SEQUENCE [LARGE SCALE GENOMIC DNA]</scope>
    <source>
        <strain evidence="2">WS_11</strain>
    </source>
</reference>
<dbReference type="CDD" id="cd00552">
    <property type="entry name" value="RaiA"/>
    <property type="match status" value="1"/>
</dbReference>